<evidence type="ECO:0000313" key="1">
    <source>
        <dbReference type="EMBL" id="GAA2200485.1"/>
    </source>
</evidence>
<dbReference type="EMBL" id="BAAAOQ010000018">
    <property type="protein sequence ID" value="GAA2200485.1"/>
    <property type="molecule type" value="Genomic_DNA"/>
</dbReference>
<comment type="caution">
    <text evidence="1">The sequence shown here is derived from an EMBL/GenBank/DDBJ whole genome shotgun (WGS) entry which is preliminary data.</text>
</comment>
<name>A0ABP5NM62_9ACTN</name>
<keyword evidence="2" id="KW-1185">Reference proteome</keyword>
<protein>
    <submittedName>
        <fullName evidence="1">Uncharacterized protein</fullName>
    </submittedName>
</protein>
<organism evidence="1 2">
    <name type="scientific">Streptomyces bangladeshensis</name>
    <dbReference type="NCBI Taxonomy" id="295352"/>
    <lineage>
        <taxon>Bacteria</taxon>
        <taxon>Bacillati</taxon>
        <taxon>Actinomycetota</taxon>
        <taxon>Actinomycetes</taxon>
        <taxon>Kitasatosporales</taxon>
        <taxon>Streptomycetaceae</taxon>
        <taxon>Streptomyces</taxon>
    </lineage>
</organism>
<dbReference type="Proteomes" id="UP001501391">
    <property type="component" value="Unassembled WGS sequence"/>
</dbReference>
<gene>
    <name evidence="1" type="ORF">GCM10009787_51510</name>
</gene>
<reference evidence="2" key="1">
    <citation type="journal article" date="2019" name="Int. J. Syst. Evol. Microbiol.">
        <title>The Global Catalogue of Microorganisms (GCM) 10K type strain sequencing project: providing services to taxonomists for standard genome sequencing and annotation.</title>
        <authorList>
            <consortium name="The Broad Institute Genomics Platform"/>
            <consortium name="The Broad Institute Genome Sequencing Center for Infectious Disease"/>
            <person name="Wu L."/>
            <person name="Ma J."/>
        </authorList>
    </citation>
    <scope>NUCLEOTIDE SEQUENCE [LARGE SCALE GENOMIC DNA]</scope>
    <source>
        <strain evidence="2">JCM 14924</strain>
    </source>
</reference>
<proteinExistence type="predicted"/>
<evidence type="ECO:0000313" key="2">
    <source>
        <dbReference type="Proteomes" id="UP001501391"/>
    </source>
</evidence>
<accession>A0ABP5NM62</accession>
<sequence length="56" mass="6308">MQVQMGFRQLREITYTLHSQILPYVPAVPVAVSPDVVLLAHRSGPPPRRETARTRA</sequence>